<proteinExistence type="predicted"/>
<evidence type="ECO:0000313" key="2">
    <source>
        <dbReference type="Proteomes" id="UP000713880"/>
    </source>
</evidence>
<sequence length="58" mass="6129">MDEARKKLRICLLCVVSAAIIMGVLYCILAAGDGSSVSEGTLVYHECSEGMDDAGSIY</sequence>
<reference evidence="1" key="1">
    <citation type="submission" date="2020-08" db="EMBL/GenBank/DDBJ databases">
        <authorList>
            <person name="Cejkova D."/>
            <person name="Kubasova T."/>
            <person name="Jahodarova E."/>
            <person name="Rychlik I."/>
        </authorList>
    </citation>
    <scope>NUCLEOTIDE SEQUENCE</scope>
    <source>
        <strain evidence="1">An420c</strain>
    </source>
</reference>
<accession>A0A938XFJ4</accession>
<evidence type="ECO:0000313" key="1">
    <source>
        <dbReference type="EMBL" id="MBM6827061.1"/>
    </source>
</evidence>
<keyword evidence="2" id="KW-1185">Reference proteome</keyword>
<organism evidence="1 2">
    <name type="scientific">Mordavella massiliensis</name>
    <dbReference type="NCBI Taxonomy" id="1871024"/>
    <lineage>
        <taxon>Bacteria</taxon>
        <taxon>Bacillati</taxon>
        <taxon>Bacillota</taxon>
        <taxon>Clostridia</taxon>
        <taxon>Eubacteriales</taxon>
        <taxon>Clostridiaceae</taxon>
        <taxon>Mordavella</taxon>
    </lineage>
</organism>
<dbReference type="Proteomes" id="UP000713880">
    <property type="component" value="Unassembled WGS sequence"/>
</dbReference>
<protein>
    <submittedName>
        <fullName evidence="1">Uncharacterized protein</fullName>
    </submittedName>
</protein>
<comment type="caution">
    <text evidence="1">The sequence shown here is derived from an EMBL/GenBank/DDBJ whole genome shotgun (WGS) entry which is preliminary data.</text>
</comment>
<name>A0A938XFJ4_9CLOT</name>
<dbReference type="AlphaFoldDB" id="A0A938XFJ4"/>
<reference evidence="1" key="2">
    <citation type="journal article" date="2021" name="Sci. Rep.">
        <title>The distribution of antibiotic resistance genes in chicken gut microbiota commensals.</title>
        <authorList>
            <person name="Juricova H."/>
            <person name="Matiasovicova J."/>
            <person name="Kubasova T."/>
            <person name="Cejkova D."/>
            <person name="Rychlik I."/>
        </authorList>
    </citation>
    <scope>NUCLEOTIDE SEQUENCE</scope>
    <source>
        <strain evidence="1">An420c</strain>
    </source>
</reference>
<gene>
    <name evidence="1" type="ORF">H6A13_08115</name>
</gene>
<dbReference type="RefSeq" id="WP_204909114.1">
    <property type="nucleotide sequence ID" value="NZ_JACJLV010000023.1"/>
</dbReference>
<dbReference type="EMBL" id="JACJLV010000023">
    <property type="protein sequence ID" value="MBM6827061.1"/>
    <property type="molecule type" value="Genomic_DNA"/>
</dbReference>